<dbReference type="EMBL" id="VLLF01000008">
    <property type="protein sequence ID" value="TWI82915.1"/>
    <property type="molecule type" value="Genomic_DNA"/>
</dbReference>
<evidence type="ECO:0000313" key="4">
    <source>
        <dbReference type="Proteomes" id="UP000320593"/>
    </source>
</evidence>
<gene>
    <name evidence="3" type="ORF">JM93_03430</name>
</gene>
<dbReference type="OrthoDB" id="8650434at2"/>
<feature type="domain" description="Putative oxidoreductase/dehydrogenase Rossmann-like" evidence="1">
    <location>
        <begin position="5"/>
        <end position="123"/>
    </location>
</feature>
<comment type="caution">
    <text evidence="3">The sequence shown here is derived from an EMBL/GenBank/DDBJ whole genome shotgun (WGS) entry which is preliminary data.</text>
</comment>
<dbReference type="Gene3D" id="1.10.1040.20">
    <property type="entry name" value="ProC-like, C-terminal domain"/>
    <property type="match status" value="1"/>
</dbReference>
<name>A0A562SNN4_9HYPH</name>
<organism evidence="3 4">
    <name type="scientific">Roseibium hamelinense</name>
    <dbReference type="NCBI Taxonomy" id="150831"/>
    <lineage>
        <taxon>Bacteria</taxon>
        <taxon>Pseudomonadati</taxon>
        <taxon>Pseudomonadota</taxon>
        <taxon>Alphaproteobacteria</taxon>
        <taxon>Hyphomicrobiales</taxon>
        <taxon>Stappiaceae</taxon>
        <taxon>Roseibium</taxon>
    </lineage>
</organism>
<evidence type="ECO:0000259" key="1">
    <source>
        <dbReference type="Pfam" id="PF10727"/>
    </source>
</evidence>
<dbReference type="AlphaFoldDB" id="A0A562SNN4"/>
<dbReference type="Proteomes" id="UP000320593">
    <property type="component" value="Unassembled WGS sequence"/>
</dbReference>
<keyword evidence="4" id="KW-1185">Reference proteome</keyword>
<dbReference type="InterPro" id="IPR036291">
    <property type="entry name" value="NAD(P)-bd_dom_sf"/>
</dbReference>
<dbReference type="InterPro" id="IPR008927">
    <property type="entry name" value="6-PGluconate_DH-like_C_sf"/>
</dbReference>
<feature type="domain" description="DUF2520" evidence="2">
    <location>
        <begin position="140"/>
        <end position="268"/>
    </location>
</feature>
<dbReference type="InterPro" id="IPR018931">
    <property type="entry name" value="DUF2520"/>
</dbReference>
<sequence length="300" mass="30826">MTVLNVIGAGRAGTAVTLALAGVGLSVGAIVSRTPASAQRLCDCLAQFGIRGEAVDRLEQLTQADITLLSASDGALADLAEELSVSPDCPQPGGIVFHLSGALSSAILAPLSSKGIHVASVHPVKSFSSLASDPQTLSGIWCGFEGDGAAVSTLSKWFQDAGAIPFAIDGERKPLYHAAAVVSCNYLYTLLEASMQLYEAAGIDRDAASRLLGPILHETIDNGLNLGPAEALTGPIARGDAATVSKHWAALASQSESLQALYAAMGHATVELSGIKGHATPTDLAMIREILSASPTQYPR</sequence>
<protein>
    <submittedName>
        <fullName evidence="3">Putative short-subunit dehydrogenase-like oxidoreductase (DUF2520 family)</fullName>
    </submittedName>
</protein>
<evidence type="ECO:0000259" key="2">
    <source>
        <dbReference type="Pfam" id="PF10728"/>
    </source>
</evidence>
<dbReference type="PANTHER" id="PTHR40459:SF1">
    <property type="entry name" value="CONSERVED HYPOTHETICAL ALANINE AND LEUCINE RICH PROTEIN"/>
    <property type="match status" value="1"/>
</dbReference>
<reference evidence="3 4" key="1">
    <citation type="submission" date="2019-07" db="EMBL/GenBank/DDBJ databases">
        <title>Genomic Encyclopedia of Archaeal and Bacterial Type Strains, Phase II (KMG-II): from individual species to whole genera.</title>
        <authorList>
            <person name="Goeker M."/>
        </authorList>
    </citation>
    <scope>NUCLEOTIDE SEQUENCE [LARGE SCALE GENOMIC DNA]</scope>
    <source>
        <strain evidence="3 4">ATCC BAA-252</strain>
    </source>
</reference>
<dbReference type="InterPro" id="IPR019665">
    <property type="entry name" value="OxRdtase/DH_put_Rossmann_dom"/>
</dbReference>
<dbReference type="Gene3D" id="3.40.50.720">
    <property type="entry name" value="NAD(P)-binding Rossmann-like Domain"/>
    <property type="match status" value="1"/>
</dbReference>
<dbReference type="SUPFAM" id="SSF48179">
    <property type="entry name" value="6-phosphogluconate dehydrogenase C-terminal domain-like"/>
    <property type="match status" value="1"/>
</dbReference>
<dbReference type="Pfam" id="PF10727">
    <property type="entry name" value="Rossmann-like"/>
    <property type="match status" value="1"/>
</dbReference>
<evidence type="ECO:0000313" key="3">
    <source>
        <dbReference type="EMBL" id="TWI82915.1"/>
    </source>
</evidence>
<dbReference type="SUPFAM" id="SSF51735">
    <property type="entry name" value="NAD(P)-binding Rossmann-fold domains"/>
    <property type="match status" value="1"/>
</dbReference>
<proteinExistence type="predicted"/>
<dbReference type="PANTHER" id="PTHR40459">
    <property type="entry name" value="CONSERVED HYPOTHETICAL ALANINE AND LEUCINE RICH PROTEIN"/>
    <property type="match status" value="1"/>
</dbReference>
<accession>A0A562SNN4</accession>
<dbReference type="RefSeq" id="WP_145345717.1">
    <property type="nucleotide sequence ID" value="NZ_SMLY01000080.1"/>
</dbReference>
<dbReference type="Pfam" id="PF10728">
    <property type="entry name" value="DUF2520"/>
    <property type="match status" value="1"/>
</dbReference>
<dbReference type="InterPro" id="IPR037108">
    <property type="entry name" value="TM1727-like_C_sf"/>
</dbReference>